<dbReference type="InterPro" id="IPR033397">
    <property type="entry name" value="Metallo_peptidase_C"/>
</dbReference>
<dbReference type="EMBL" id="CP015578">
    <property type="protein sequence ID" value="ARQ98107.1"/>
    <property type="molecule type" value="Genomic_DNA"/>
</dbReference>
<organism evidence="3 4">
    <name type="scientific">Campylobacter lanienae NCTC 13004</name>
    <dbReference type="NCBI Taxonomy" id="1031753"/>
    <lineage>
        <taxon>Bacteria</taxon>
        <taxon>Pseudomonadati</taxon>
        <taxon>Campylobacterota</taxon>
        <taxon>Epsilonproteobacteria</taxon>
        <taxon>Campylobacterales</taxon>
        <taxon>Campylobacteraceae</taxon>
        <taxon>Campylobacter</taxon>
    </lineage>
</organism>
<evidence type="ECO:0000313" key="3">
    <source>
        <dbReference type="EMBL" id="ARQ98107.1"/>
    </source>
</evidence>
<reference evidence="4" key="1">
    <citation type="journal article" date="2017" name="Genome Biol. Evol.">
        <title>Comparative Genomic Analysis Identifies a Campylobacter Clade Deficient in Selenium Metabolism.</title>
        <authorList>
            <person name="Miller W.G."/>
            <person name="Yee E."/>
            <person name="Lopes B.S."/>
            <person name="Chapman M.H."/>
            <person name="Huynh S."/>
            <person name="Bono J.L."/>
            <person name="Parker C.T."/>
            <person name="Strachan N.J.C."/>
            <person name="Forbes K.J."/>
        </authorList>
    </citation>
    <scope>NUCLEOTIDE SEQUENCE [LARGE SCALE GENOMIC DNA]</scope>
    <source>
        <strain evidence="4">NCTC 13004</strain>
    </source>
</reference>
<dbReference type="SUPFAM" id="SSF53187">
    <property type="entry name" value="Zn-dependent exopeptidases"/>
    <property type="match status" value="1"/>
</dbReference>
<dbReference type="InterPro" id="IPR031489">
    <property type="entry name" value="Peptidase_M99"/>
</dbReference>
<dbReference type="Pfam" id="PF17129">
    <property type="entry name" value="Peptidase_M99_C"/>
    <property type="match status" value="1"/>
</dbReference>
<evidence type="ECO:0000259" key="1">
    <source>
        <dbReference type="Pfam" id="PF17033"/>
    </source>
</evidence>
<protein>
    <submittedName>
        <fullName evidence="3">Putative metallocarboxypeptidase, peptidase M14 family</fullName>
    </submittedName>
</protein>
<evidence type="ECO:0000313" key="4">
    <source>
        <dbReference type="Proteomes" id="UP000202031"/>
    </source>
</evidence>
<proteinExistence type="predicted"/>
<dbReference type="Proteomes" id="UP000202031">
    <property type="component" value="Chromosome"/>
</dbReference>
<dbReference type="AlphaFoldDB" id="A0A1X9SPE1"/>
<gene>
    <name evidence="3" type="ORF">CLAN_1384</name>
</gene>
<keyword evidence="3" id="KW-0378">Hydrolase</keyword>
<evidence type="ECO:0000259" key="2">
    <source>
        <dbReference type="Pfam" id="PF17129"/>
    </source>
</evidence>
<keyword evidence="3" id="KW-0121">Carboxypeptidase</keyword>
<dbReference type="Pfam" id="PF17033">
    <property type="entry name" value="Peptidase_M99"/>
    <property type="match status" value="1"/>
</dbReference>
<accession>A0A1X9SPE1</accession>
<sequence>MLRSIIIFLTIFIFVSGAYAKFTLIKLGVDDNNTVLVTGGIQGDEPGGFMSANLLARGYEITSGSLYVVPNLNMPSIIKKSRGVNGDMNRKFDIISDKDPEKDIVEQIKSLVLEPNITMLVNLHDGSGFYRPKYINPTMNPNRWGNIVIIDQIALDGAIYGDLEKNANKVVERLNDKLLNPIHKYHLRNTRTAEGDKEMLKSLSYFAIKNGKAAYANEASKTLPIHERVYYHLSAVEEYLKLAGIEFKRKFELTPQGVKRALDEDLSVLVCGKFLFHSPKARLGYIPLPSSGELKIDCDNALVALSKNQNEYNIHYGNTIVTRFTPEYFEYSNLVDETSIKIDNDEVKSVKLGQKIVVNNSFMIIPKDKIRANIIGYGTTIVDESGIKITKDMIKSRFSMDKKGQIYRVEFYEISDKKDKFIGMILVEFAK</sequence>
<dbReference type="GO" id="GO:0004180">
    <property type="term" value="F:carboxypeptidase activity"/>
    <property type="evidence" value="ECO:0007669"/>
    <property type="project" value="UniProtKB-KW"/>
</dbReference>
<dbReference type="Gene3D" id="3.40.630.10">
    <property type="entry name" value="Zn peptidases"/>
    <property type="match status" value="1"/>
</dbReference>
<name>A0A1X9SPE1_9BACT</name>
<dbReference type="CDD" id="cd06243">
    <property type="entry name" value="M14_CP_Csd4-like"/>
    <property type="match status" value="1"/>
</dbReference>
<keyword evidence="3" id="KW-0645">Protease</keyword>
<feature type="domain" description="D,L-carboxypeptidase peptidase" evidence="1">
    <location>
        <begin position="30"/>
        <end position="260"/>
    </location>
</feature>
<dbReference type="KEGG" id="clx:CLAN_1384"/>
<feature type="domain" description="Metallo-carboxypeptidase C-terminal" evidence="2">
    <location>
        <begin position="333"/>
        <end position="429"/>
    </location>
</feature>